<protein>
    <submittedName>
        <fullName evidence="3">Pheromone-binding protein-related protein 5</fullName>
    </submittedName>
</protein>
<keyword evidence="1 2" id="KW-0732">Signal</keyword>
<keyword evidence="4" id="KW-1185">Reference proteome</keyword>
<dbReference type="PANTHER" id="PTHR11857">
    <property type="entry name" value="ODORANT BINDING PROTEIN-RELATED"/>
    <property type="match status" value="1"/>
</dbReference>
<dbReference type="GO" id="GO:0007608">
    <property type="term" value="P:sensory perception of smell"/>
    <property type="evidence" value="ECO:0007669"/>
    <property type="project" value="TreeGrafter"/>
</dbReference>
<dbReference type="SMART" id="SM00708">
    <property type="entry name" value="PhBP"/>
    <property type="match status" value="1"/>
</dbReference>
<evidence type="ECO:0000313" key="3">
    <source>
        <dbReference type="EMBL" id="KNC27005.1"/>
    </source>
</evidence>
<dbReference type="GO" id="GO:0005615">
    <property type="term" value="C:extracellular space"/>
    <property type="evidence" value="ECO:0007669"/>
    <property type="project" value="TreeGrafter"/>
</dbReference>
<name>A0A0L0C400_LUCCU</name>
<dbReference type="CDD" id="cd23992">
    <property type="entry name" value="PBP_GOBP"/>
    <property type="match status" value="1"/>
</dbReference>
<dbReference type="SUPFAM" id="SSF47565">
    <property type="entry name" value="Insect pheromone/odorant-binding proteins"/>
    <property type="match status" value="1"/>
</dbReference>
<accession>A0A0L0C400</accession>
<reference evidence="3 4" key="1">
    <citation type="journal article" date="2015" name="Nat. Commun.">
        <title>Lucilia cuprina genome unlocks parasitic fly biology to underpin future interventions.</title>
        <authorList>
            <person name="Anstead C.A."/>
            <person name="Korhonen P.K."/>
            <person name="Young N.D."/>
            <person name="Hall R.S."/>
            <person name="Jex A.R."/>
            <person name="Murali S.C."/>
            <person name="Hughes D.S."/>
            <person name="Lee S.F."/>
            <person name="Perry T."/>
            <person name="Stroehlein A.J."/>
            <person name="Ansell B.R."/>
            <person name="Breugelmans B."/>
            <person name="Hofmann A."/>
            <person name="Qu J."/>
            <person name="Dugan S."/>
            <person name="Lee S.L."/>
            <person name="Chao H."/>
            <person name="Dinh H."/>
            <person name="Han Y."/>
            <person name="Doddapaneni H.V."/>
            <person name="Worley K.C."/>
            <person name="Muzny D.M."/>
            <person name="Ioannidis P."/>
            <person name="Waterhouse R.M."/>
            <person name="Zdobnov E.M."/>
            <person name="James P.J."/>
            <person name="Bagnall N.H."/>
            <person name="Kotze A.C."/>
            <person name="Gibbs R.A."/>
            <person name="Richards S."/>
            <person name="Batterham P."/>
            <person name="Gasser R.B."/>
        </authorList>
    </citation>
    <scope>NUCLEOTIDE SEQUENCE [LARGE SCALE GENOMIC DNA]</scope>
    <source>
        <strain evidence="3 4">LS</strain>
        <tissue evidence="3">Full body</tissue>
    </source>
</reference>
<gene>
    <name evidence="3" type="ORF">FF38_02303</name>
</gene>
<dbReference type="GO" id="GO:0005549">
    <property type="term" value="F:odorant binding"/>
    <property type="evidence" value="ECO:0007669"/>
    <property type="project" value="InterPro"/>
</dbReference>
<feature type="chain" id="PRO_5005535505" evidence="2">
    <location>
        <begin position="19"/>
        <end position="145"/>
    </location>
</feature>
<dbReference type="Gene3D" id="1.10.238.20">
    <property type="entry name" value="Pheromone/general odorant binding protein domain"/>
    <property type="match status" value="1"/>
</dbReference>
<evidence type="ECO:0000256" key="2">
    <source>
        <dbReference type="SAM" id="SignalP"/>
    </source>
</evidence>
<dbReference type="OrthoDB" id="6595846at2759"/>
<dbReference type="PANTHER" id="PTHR11857:SF42">
    <property type="entry name" value="GENERAL ODORANT-BINDING PROTEIN 19D-RELATED"/>
    <property type="match status" value="1"/>
</dbReference>
<dbReference type="InterPro" id="IPR036728">
    <property type="entry name" value="PBP_GOBP_sf"/>
</dbReference>
<proteinExistence type="predicted"/>
<comment type="caution">
    <text evidence="3">The sequence shown here is derived from an EMBL/GenBank/DDBJ whole genome shotgun (WGS) entry which is preliminary data.</text>
</comment>
<sequence length="145" mass="16223">MSNLQFLTFFCLFTFSWANSSLSPNAGPRIFQMNLETCKEEVGATTADIQDLLNRQPPSTVTGKCFRSCLMKKYKVMDSDGKFDKMAALEEARKLTNGDVSKMQLVQSLLNACSEIEVSSDDCEAAAEYGHCFREQLKVFGLPQH</sequence>
<dbReference type="Proteomes" id="UP000037069">
    <property type="component" value="Unassembled WGS sequence"/>
</dbReference>
<evidence type="ECO:0000256" key="1">
    <source>
        <dbReference type="ARBA" id="ARBA00022729"/>
    </source>
</evidence>
<dbReference type="InterPro" id="IPR006170">
    <property type="entry name" value="PBP/GOBP"/>
</dbReference>
<dbReference type="STRING" id="7375.A0A0L0C400"/>
<evidence type="ECO:0000313" key="4">
    <source>
        <dbReference type="Proteomes" id="UP000037069"/>
    </source>
</evidence>
<dbReference type="AlphaFoldDB" id="A0A0L0C400"/>
<dbReference type="Pfam" id="PF01395">
    <property type="entry name" value="PBP_GOBP"/>
    <property type="match status" value="1"/>
</dbReference>
<organism evidence="3 4">
    <name type="scientific">Lucilia cuprina</name>
    <name type="common">Green bottle fly</name>
    <name type="synonym">Australian sheep blowfly</name>
    <dbReference type="NCBI Taxonomy" id="7375"/>
    <lineage>
        <taxon>Eukaryota</taxon>
        <taxon>Metazoa</taxon>
        <taxon>Ecdysozoa</taxon>
        <taxon>Arthropoda</taxon>
        <taxon>Hexapoda</taxon>
        <taxon>Insecta</taxon>
        <taxon>Pterygota</taxon>
        <taxon>Neoptera</taxon>
        <taxon>Endopterygota</taxon>
        <taxon>Diptera</taxon>
        <taxon>Brachycera</taxon>
        <taxon>Muscomorpha</taxon>
        <taxon>Oestroidea</taxon>
        <taxon>Calliphoridae</taxon>
        <taxon>Luciliinae</taxon>
        <taxon>Lucilia</taxon>
    </lineage>
</organism>
<dbReference type="EMBL" id="JRES01000940">
    <property type="protein sequence ID" value="KNC27005.1"/>
    <property type="molecule type" value="Genomic_DNA"/>
</dbReference>
<feature type="signal peptide" evidence="2">
    <location>
        <begin position="1"/>
        <end position="18"/>
    </location>
</feature>
<dbReference type="OMA" id="NICLIVC"/>